<dbReference type="OrthoDB" id="2143914at2759"/>
<organism evidence="2 3">
    <name type="scientific">Talaromyces islandicus</name>
    <name type="common">Penicillium islandicum</name>
    <dbReference type="NCBI Taxonomy" id="28573"/>
    <lineage>
        <taxon>Eukaryota</taxon>
        <taxon>Fungi</taxon>
        <taxon>Dikarya</taxon>
        <taxon>Ascomycota</taxon>
        <taxon>Pezizomycotina</taxon>
        <taxon>Eurotiomycetes</taxon>
        <taxon>Eurotiomycetidae</taxon>
        <taxon>Eurotiales</taxon>
        <taxon>Trichocomaceae</taxon>
        <taxon>Talaromyces</taxon>
        <taxon>Talaromyces sect. Islandici</taxon>
    </lineage>
</organism>
<sequence>MEKMPQCLRHGAYISDVPDWNARIGPVYPNDFDRAIQEFSQQPVGVFTEGEDRKDEEEEGPLIPDGQIGESEVNGGNLPCGTPSSEQYPTSPTASSTSPTTDILAQSPNADLAQPQNQGHETSEIRTGNIEPMYPPRPVIPSVSSEELVSTSVSTDLQLNGASPQFPTPSSIFTPEGKTERHENRHTSDRHKNTHTSVILDSPDVDSPDAESSVQSVPHNGEAHRQGTSTVSEQDTTSQPDEPATVQDNETVSVSSLPSIAVVIPNSSRSTTTSSKHPPSSNQCDLEPLLREDDSDSTPSDDEDDADYIDDDVPEADQRLPASKRRRISPSARSSSLSRETRLSKKLCPVEPVQQDLGQAVKHHQTCPAPSEDVYCFTGLLSYLSRMPLEDRLQFVSWLCEGALSRIMSDTSHALSSIPGSTAEKNPRGGWSSSRPRENKPWKPEEKALLRHLKSEERLSWSAIEKRFAERFPERKIGAIQVHWYTKLKDER</sequence>
<gene>
    <name evidence="2" type="ORF">PISL3812_05263</name>
</gene>
<feature type="compositionally biased region" description="Acidic residues" evidence="1">
    <location>
        <begin position="293"/>
        <end position="315"/>
    </location>
</feature>
<feature type="region of interest" description="Disordered" evidence="1">
    <location>
        <begin position="41"/>
        <end position="343"/>
    </location>
</feature>
<feature type="compositionally biased region" description="Low complexity" evidence="1">
    <location>
        <begin position="89"/>
        <end position="101"/>
    </location>
</feature>
<reference evidence="2 3" key="1">
    <citation type="submission" date="2015-04" db="EMBL/GenBank/DDBJ databases">
        <authorList>
            <person name="Syromyatnikov M.Y."/>
            <person name="Popov V.N."/>
        </authorList>
    </citation>
    <scope>NUCLEOTIDE SEQUENCE [LARGE SCALE GENOMIC DNA]</scope>
    <source>
        <strain evidence="2">WF-38-12</strain>
    </source>
</reference>
<keyword evidence="3" id="KW-1185">Reference proteome</keyword>
<feature type="compositionally biased region" description="Polar residues" evidence="1">
    <location>
        <begin position="156"/>
        <end position="173"/>
    </location>
</feature>
<feature type="region of interest" description="Disordered" evidence="1">
    <location>
        <begin position="414"/>
        <end position="445"/>
    </location>
</feature>
<feature type="compositionally biased region" description="Basic and acidic residues" evidence="1">
    <location>
        <begin position="177"/>
        <end position="191"/>
    </location>
</feature>
<name>A0A0U1LZC0_TALIS</name>
<evidence type="ECO:0000256" key="1">
    <source>
        <dbReference type="SAM" id="MobiDB-lite"/>
    </source>
</evidence>
<feature type="compositionally biased region" description="Basic and acidic residues" evidence="1">
    <location>
        <begin position="435"/>
        <end position="445"/>
    </location>
</feature>
<dbReference type="AlphaFoldDB" id="A0A0U1LZC0"/>
<feature type="compositionally biased region" description="Low complexity" evidence="1">
    <location>
        <begin position="265"/>
        <end position="281"/>
    </location>
</feature>
<evidence type="ECO:0008006" key="4">
    <source>
        <dbReference type="Google" id="ProtNLM"/>
    </source>
</evidence>
<feature type="compositionally biased region" description="Polar residues" evidence="1">
    <location>
        <begin position="226"/>
        <end position="258"/>
    </location>
</feature>
<feature type="compositionally biased region" description="Polar residues" evidence="1">
    <location>
        <begin position="103"/>
        <end position="120"/>
    </location>
</feature>
<protein>
    <recommendedName>
        <fullName evidence="4">Myb-like domain-containing protein</fullName>
    </recommendedName>
</protein>
<dbReference type="STRING" id="28573.A0A0U1LZC0"/>
<dbReference type="OMA" id="WNARIGP"/>
<feature type="compositionally biased region" description="Low complexity" evidence="1">
    <location>
        <begin position="142"/>
        <end position="155"/>
    </location>
</feature>
<dbReference type="Proteomes" id="UP000054383">
    <property type="component" value="Unassembled WGS sequence"/>
</dbReference>
<dbReference type="EMBL" id="CVMT01000004">
    <property type="protein sequence ID" value="CRG88236.1"/>
    <property type="molecule type" value="Genomic_DNA"/>
</dbReference>
<evidence type="ECO:0000313" key="3">
    <source>
        <dbReference type="Proteomes" id="UP000054383"/>
    </source>
</evidence>
<evidence type="ECO:0000313" key="2">
    <source>
        <dbReference type="EMBL" id="CRG88236.1"/>
    </source>
</evidence>
<proteinExistence type="predicted"/>
<feature type="compositionally biased region" description="Low complexity" evidence="1">
    <location>
        <begin position="329"/>
        <end position="338"/>
    </location>
</feature>
<accession>A0A0U1LZC0</accession>
<feature type="compositionally biased region" description="Polar residues" evidence="1">
    <location>
        <begin position="414"/>
        <end position="424"/>
    </location>
</feature>